<dbReference type="GO" id="GO:0008745">
    <property type="term" value="F:N-acetylmuramoyl-L-alanine amidase activity"/>
    <property type="evidence" value="ECO:0007669"/>
    <property type="project" value="InterPro"/>
</dbReference>
<dbReference type="InterPro" id="IPR006619">
    <property type="entry name" value="PGRP_domain_met/bac"/>
</dbReference>
<name>U5EQQ9_9DIPT</name>
<comment type="similarity">
    <text evidence="1">Belongs to the N-acetylmuramoyl-L-alanine amidase 2 family.</text>
</comment>
<dbReference type="GO" id="GO:0008270">
    <property type="term" value="F:zinc ion binding"/>
    <property type="evidence" value="ECO:0007669"/>
    <property type="project" value="InterPro"/>
</dbReference>
<keyword evidence="4" id="KW-1133">Transmembrane helix</keyword>
<dbReference type="EMBL" id="GANO01004116">
    <property type="protein sequence ID" value="JAB55755.1"/>
    <property type="molecule type" value="mRNA"/>
</dbReference>
<dbReference type="InterPro" id="IPR036505">
    <property type="entry name" value="Amidase/PGRP_sf"/>
</dbReference>
<evidence type="ECO:0000256" key="1">
    <source>
        <dbReference type="ARBA" id="ARBA00007553"/>
    </source>
</evidence>
<reference evidence="7" key="1">
    <citation type="journal article" date="2014" name="Insect Biochem. Mol. Biol.">
        <title>An insight into the sialome of the frog biting fly, Corethrella appendiculata.</title>
        <authorList>
            <person name="Ribeiro J.M.C."/>
            <person name="Chagas A.C."/>
            <person name="Pham V.M."/>
            <person name="Lounibos L.P."/>
            <person name="Calvo E."/>
        </authorList>
    </citation>
    <scope>NUCLEOTIDE SEQUENCE</scope>
    <source>
        <tissue evidence="7">Salivary glands</tissue>
    </source>
</reference>
<dbReference type="GO" id="GO:0045087">
    <property type="term" value="P:innate immune response"/>
    <property type="evidence" value="ECO:0007669"/>
    <property type="project" value="UniProtKB-KW"/>
</dbReference>
<dbReference type="InterPro" id="IPR002502">
    <property type="entry name" value="Amidase_domain"/>
</dbReference>
<keyword evidence="4" id="KW-0812">Transmembrane</keyword>
<accession>U5EQQ9</accession>
<dbReference type="CDD" id="cd06583">
    <property type="entry name" value="PGRP"/>
    <property type="match status" value="1"/>
</dbReference>
<dbReference type="Pfam" id="PF01510">
    <property type="entry name" value="Amidase_2"/>
    <property type="match status" value="1"/>
</dbReference>
<organism evidence="7">
    <name type="scientific">Corethrella appendiculata</name>
    <dbReference type="NCBI Taxonomy" id="1370023"/>
    <lineage>
        <taxon>Eukaryota</taxon>
        <taxon>Metazoa</taxon>
        <taxon>Ecdysozoa</taxon>
        <taxon>Arthropoda</taxon>
        <taxon>Hexapoda</taxon>
        <taxon>Insecta</taxon>
        <taxon>Pterygota</taxon>
        <taxon>Neoptera</taxon>
        <taxon>Endopterygota</taxon>
        <taxon>Diptera</taxon>
        <taxon>Nematocera</taxon>
        <taxon>Culicoidea</taxon>
        <taxon>Chaoboridae</taxon>
        <taxon>Corethrella</taxon>
    </lineage>
</organism>
<evidence type="ECO:0000256" key="3">
    <source>
        <dbReference type="ARBA" id="ARBA00022859"/>
    </source>
</evidence>
<dbReference type="SMART" id="SM00644">
    <property type="entry name" value="Ami_2"/>
    <property type="match status" value="1"/>
</dbReference>
<keyword evidence="2" id="KW-0399">Innate immunity</keyword>
<evidence type="ECO:0000259" key="5">
    <source>
        <dbReference type="SMART" id="SM00644"/>
    </source>
</evidence>
<feature type="domain" description="Peptidoglycan recognition protein family" evidence="6">
    <location>
        <begin position="213"/>
        <end position="356"/>
    </location>
</feature>
<sequence>ISISSIRDDDLYSSDSDSLHSDFDSPIKFKENGAIIINDNHLNYGSSSGNPVINNRHQSKMHIEKLVVDKSSDVRFGDVINGNVQYNTYYLDTNNQIKSTNSIVNGGFTSTDDDCKITKQDNLTPGSHCYNKSDDLDNENSNFILRKLRLKQKHFIYLTIIILCIIIAIIVGLTVYFLGKGILKRDDVEYFQQTNKPITSTIEQDSISAVKPLRIVTRSEWLAQPPTRELDKLELPAVRVIIAHTATENCTTQAQCTFQVRTIQKFHKDSRDWDDIGYNFLVGGDGNVYEGRGFDYVGAHTKGFNTGSIGIAFIGLFNTWVPPNRAIHAGLELIKYAVSIGKLAKDYKLYAHRQLTPFESPGEKFYEIIKTWPHWTSE</sequence>
<dbReference type="PANTHER" id="PTHR11022">
    <property type="entry name" value="PEPTIDOGLYCAN RECOGNITION PROTEIN"/>
    <property type="match status" value="1"/>
</dbReference>
<proteinExistence type="evidence at transcript level"/>
<evidence type="ECO:0000256" key="4">
    <source>
        <dbReference type="SAM" id="Phobius"/>
    </source>
</evidence>
<dbReference type="Gene3D" id="3.40.80.10">
    <property type="entry name" value="Peptidoglycan recognition protein-like"/>
    <property type="match status" value="1"/>
</dbReference>
<feature type="domain" description="N-acetylmuramoyl-L-alanine amidase" evidence="5">
    <location>
        <begin position="223"/>
        <end position="362"/>
    </location>
</feature>
<protein>
    <submittedName>
        <fullName evidence="7">Putative peptidoglycan recognition protein</fullName>
    </submittedName>
</protein>
<keyword evidence="4" id="KW-0472">Membrane</keyword>
<evidence type="ECO:0000313" key="7">
    <source>
        <dbReference type="EMBL" id="JAB55755.1"/>
    </source>
</evidence>
<evidence type="ECO:0000256" key="2">
    <source>
        <dbReference type="ARBA" id="ARBA00022588"/>
    </source>
</evidence>
<evidence type="ECO:0000259" key="6">
    <source>
        <dbReference type="SMART" id="SM00701"/>
    </source>
</evidence>
<feature type="transmembrane region" description="Helical" evidence="4">
    <location>
        <begin position="155"/>
        <end position="178"/>
    </location>
</feature>
<dbReference type="InterPro" id="IPR015510">
    <property type="entry name" value="PGRP"/>
</dbReference>
<dbReference type="GO" id="GO:0009253">
    <property type="term" value="P:peptidoglycan catabolic process"/>
    <property type="evidence" value="ECO:0007669"/>
    <property type="project" value="InterPro"/>
</dbReference>
<dbReference type="SMART" id="SM00701">
    <property type="entry name" value="PGRP"/>
    <property type="match status" value="1"/>
</dbReference>
<dbReference type="SUPFAM" id="SSF55846">
    <property type="entry name" value="N-acetylmuramoyl-L-alanine amidase-like"/>
    <property type="match status" value="1"/>
</dbReference>
<feature type="non-terminal residue" evidence="7">
    <location>
        <position position="1"/>
    </location>
</feature>
<dbReference type="PANTHER" id="PTHR11022:SF41">
    <property type="entry name" value="PEPTIDOGLYCAN-RECOGNITION PROTEIN LC-RELATED"/>
    <property type="match status" value="1"/>
</dbReference>
<dbReference type="FunFam" id="3.40.80.10:FF:000001">
    <property type="entry name" value="Peptidoglycan recognition protein 1"/>
    <property type="match status" value="1"/>
</dbReference>
<dbReference type="AlphaFoldDB" id="U5EQQ9"/>
<keyword evidence="3" id="KW-0391">Immunity</keyword>